<evidence type="ECO:0000313" key="2">
    <source>
        <dbReference type="EMBL" id="CAH7667236.1"/>
    </source>
</evidence>
<feature type="region of interest" description="Disordered" evidence="1">
    <location>
        <begin position="362"/>
        <end position="388"/>
    </location>
</feature>
<dbReference type="Proteomes" id="UP001153365">
    <property type="component" value="Unassembled WGS sequence"/>
</dbReference>
<name>A0AAV0AIM8_PHAPC</name>
<sequence length="583" mass="64668">MVDELLVACPFKSKFDCSFVCQRYLIQSHVQSHSCQFAHLKRLATPTTTTTVLSLSVSESLSQESLDDHQSQYEWKNGLLLHQPIDSSTVSTHDTRLSSSGSKGVECSGCIRDDQSMVECPFKRFGCTFAGSSQLLKSSHLQVLSEESKDTLGLSVVCRLLPYKVLIEDFERLERRNQTLKDQFLKSNLKNAQMKKIIECQKSSLRDLAQQINDHTHTDAHTPISAHSSLSFSHHFAHESAPGASGVTSPAVSHKDSAELLESPRLTEARNPLNRIAPKSPFPSSASRMNYGGLHGCRLRNVEGINSPLSPFTTSSLLSGHPFQLNSALGPSIRVSSFLRRGDVITPVIENPVPFFHEVEQVRNPTPETDQSSTRSSSIQSPERSITENEIVQLNPSVARRLTRAATLKHTALPKINTQSVGESSRPVIINHSKNNQVAVTEKNDKKEEVNFGGKGLEKVEELAEILKELTEILKNEKPVGSSSVNNEVNIKERLMEIQSGKTLRQRLWEMVKNDFEPILKEDVQVVQSPTAEPCDLLQEGQMKKISKNKSCSSSTSLSSSISASSSNEYQNLSYRCKTDMKL</sequence>
<dbReference type="AlphaFoldDB" id="A0AAV0AIM8"/>
<feature type="region of interest" description="Disordered" evidence="1">
    <location>
        <begin position="241"/>
        <end position="287"/>
    </location>
</feature>
<feature type="compositionally biased region" description="Low complexity" evidence="1">
    <location>
        <begin position="367"/>
        <end position="384"/>
    </location>
</feature>
<proteinExistence type="predicted"/>
<evidence type="ECO:0000256" key="1">
    <source>
        <dbReference type="SAM" id="MobiDB-lite"/>
    </source>
</evidence>
<organism evidence="2 3">
    <name type="scientific">Phakopsora pachyrhizi</name>
    <name type="common">Asian soybean rust disease fungus</name>
    <dbReference type="NCBI Taxonomy" id="170000"/>
    <lineage>
        <taxon>Eukaryota</taxon>
        <taxon>Fungi</taxon>
        <taxon>Dikarya</taxon>
        <taxon>Basidiomycota</taxon>
        <taxon>Pucciniomycotina</taxon>
        <taxon>Pucciniomycetes</taxon>
        <taxon>Pucciniales</taxon>
        <taxon>Phakopsoraceae</taxon>
        <taxon>Phakopsora</taxon>
    </lineage>
</organism>
<gene>
    <name evidence="2" type="ORF">PPACK8108_LOCUS1635</name>
</gene>
<evidence type="ECO:0000313" key="3">
    <source>
        <dbReference type="Proteomes" id="UP001153365"/>
    </source>
</evidence>
<accession>A0AAV0AIM8</accession>
<comment type="caution">
    <text evidence="2">The sequence shown here is derived from an EMBL/GenBank/DDBJ whole genome shotgun (WGS) entry which is preliminary data.</text>
</comment>
<dbReference type="EMBL" id="CALTRL010000217">
    <property type="protein sequence ID" value="CAH7667236.1"/>
    <property type="molecule type" value="Genomic_DNA"/>
</dbReference>
<protein>
    <submittedName>
        <fullName evidence="2">Expressed protein</fullName>
    </submittedName>
</protein>
<keyword evidence="3" id="KW-1185">Reference proteome</keyword>
<reference evidence="2" key="1">
    <citation type="submission" date="2022-06" db="EMBL/GenBank/DDBJ databases">
        <authorList>
            <consortium name="SYNGENTA / RWTH Aachen University"/>
        </authorList>
    </citation>
    <scope>NUCLEOTIDE SEQUENCE</scope>
</reference>